<dbReference type="STRING" id="6277.A0A498S8K8"/>
<dbReference type="SUPFAM" id="SSF50249">
    <property type="entry name" value="Nucleic acid-binding proteins"/>
    <property type="match status" value="3"/>
</dbReference>
<dbReference type="Pfam" id="PF17215">
    <property type="entry name" value="Rrp44_S1"/>
    <property type="match status" value="1"/>
</dbReference>
<dbReference type="Gene3D" id="2.40.50.700">
    <property type="match status" value="1"/>
</dbReference>
<dbReference type="GO" id="GO:0000175">
    <property type="term" value="F:3'-5'-RNA exonuclease activity"/>
    <property type="evidence" value="ECO:0007669"/>
    <property type="project" value="TreeGrafter"/>
</dbReference>
<evidence type="ECO:0000256" key="11">
    <source>
        <dbReference type="ARBA" id="ARBA00077930"/>
    </source>
</evidence>
<dbReference type="InterPro" id="IPR050180">
    <property type="entry name" value="RNR_Ribonuclease"/>
</dbReference>
<comment type="similarity">
    <text evidence="2 12">Belongs to the RNR ribonuclease family.</text>
</comment>
<evidence type="ECO:0000259" key="13">
    <source>
        <dbReference type="SMART" id="SM00955"/>
    </source>
</evidence>
<dbReference type="InterPro" id="IPR033770">
    <property type="entry name" value="RRP44_S1"/>
</dbReference>
<keyword evidence="7" id="KW-0269">Exonuclease</keyword>
<reference evidence="14 15" key="1">
    <citation type="submission" date="2018-08" db="EMBL/GenBank/DDBJ databases">
        <authorList>
            <person name="Laetsch R D."/>
            <person name="Stevens L."/>
            <person name="Kumar S."/>
            <person name="Blaxter L. M."/>
        </authorList>
    </citation>
    <scope>NUCLEOTIDE SEQUENCE [LARGE SCALE GENOMIC DNA]</scope>
</reference>
<protein>
    <recommendedName>
        <fullName evidence="10">Protein DIS3 homolog</fullName>
    </recommendedName>
    <alternativeName>
        <fullName evidence="11">Ribosomal RNA-processing protein 44</fullName>
    </alternativeName>
</protein>
<dbReference type="Pfam" id="PF17216">
    <property type="entry name" value="Rrp44_CSD1"/>
    <property type="match status" value="1"/>
</dbReference>
<dbReference type="GO" id="GO:0006364">
    <property type="term" value="P:rRNA processing"/>
    <property type="evidence" value="ECO:0007669"/>
    <property type="project" value="UniProtKB-KW"/>
</dbReference>
<evidence type="ECO:0000256" key="3">
    <source>
        <dbReference type="ARBA" id="ARBA00022552"/>
    </source>
</evidence>
<keyword evidence="6" id="KW-0271">Exosome</keyword>
<proteinExistence type="inferred from homology"/>
<dbReference type="Gene3D" id="2.40.50.140">
    <property type="entry name" value="Nucleic acid-binding proteins"/>
    <property type="match status" value="1"/>
</dbReference>
<dbReference type="FunFam" id="2.40.50.700:FF:000001">
    <property type="entry name" value="Exosome complex exonuclease exoribonuclease (Rrp44)"/>
    <property type="match status" value="1"/>
</dbReference>
<dbReference type="Gene3D" id="3.40.50.1010">
    <property type="entry name" value="5'-nuclease"/>
    <property type="match status" value="1"/>
</dbReference>
<dbReference type="EMBL" id="UPTC01000021">
    <property type="protein sequence ID" value="VBB25517.1"/>
    <property type="molecule type" value="Genomic_DNA"/>
</dbReference>
<dbReference type="InterPro" id="IPR041505">
    <property type="entry name" value="Dis3_CSD2"/>
</dbReference>
<dbReference type="GO" id="GO:0016075">
    <property type="term" value="P:rRNA catabolic process"/>
    <property type="evidence" value="ECO:0007669"/>
    <property type="project" value="TreeGrafter"/>
</dbReference>
<dbReference type="PANTHER" id="PTHR23355:SF35">
    <property type="entry name" value="EXOSOME COMPLEX EXONUCLEASE RRP44"/>
    <property type="match status" value="1"/>
</dbReference>
<dbReference type="Proteomes" id="UP000276991">
    <property type="component" value="Unassembled WGS sequence"/>
</dbReference>
<dbReference type="Pfam" id="PF00773">
    <property type="entry name" value="RNB"/>
    <property type="match status" value="1"/>
</dbReference>
<dbReference type="InterPro" id="IPR007714">
    <property type="entry name" value="CFA20_dom"/>
</dbReference>
<keyword evidence="15" id="KW-1185">Reference proteome</keyword>
<evidence type="ECO:0000256" key="2">
    <source>
        <dbReference type="ARBA" id="ARBA00005785"/>
    </source>
</evidence>
<comment type="subcellular location">
    <subcellularLocation>
        <location evidence="1">Nucleus</location>
    </subcellularLocation>
</comment>
<dbReference type="InterPro" id="IPR033771">
    <property type="entry name" value="Rrp44_CSD1"/>
</dbReference>
<dbReference type="Pfam" id="PF17849">
    <property type="entry name" value="OB_Dis3"/>
    <property type="match status" value="1"/>
</dbReference>
<evidence type="ECO:0000256" key="4">
    <source>
        <dbReference type="ARBA" id="ARBA00022722"/>
    </source>
</evidence>
<dbReference type="Gene3D" id="2.40.50.690">
    <property type="match status" value="1"/>
</dbReference>
<evidence type="ECO:0000256" key="12">
    <source>
        <dbReference type="RuleBase" id="RU003901"/>
    </source>
</evidence>
<keyword evidence="4" id="KW-0540">Nuclease</keyword>
<evidence type="ECO:0000256" key="1">
    <source>
        <dbReference type="ARBA" id="ARBA00004123"/>
    </source>
</evidence>
<evidence type="ECO:0000256" key="6">
    <source>
        <dbReference type="ARBA" id="ARBA00022835"/>
    </source>
</evidence>
<dbReference type="InterPro" id="IPR022966">
    <property type="entry name" value="RNase_II/R_CS"/>
</dbReference>
<organism evidence="14 15">
    <name type="scientific">Acanthocheilonema viteae</name>
    <name type="common">Filarial nematode worm</name>
    <name type="synonym">Dipetalonema viteae</name>
    <dbReference type="NCBI Taxonomy" id="6277"/>
    <lineage>
        <taxon>Eukaryota</taxon>
        <taxon>Metazoa</taxon>
        <taxon>Ecdysozoa</taxon>
        <taxon>Nematoda</taxon>
        <taxon>Chromadorea</taxon>
        <taxon>Rhabditida</taxon>
        <taxon>Spirurina</taxon>
        <taxon>Spiruromorpha</taxon>
        <taxon>Filarioidea</taxon>
        <taxon>Onchocercidae</taxon>
        <taxon>Acanthocheilonema</taxon>
    </lineage>
</organism>
<keyword evidence="9" id="KW-0539">Nucleus</keyword>
<sequence length="1151" mass="131126">MNILLNETVKALIASNCNQLCLIRKSEHIINQHSRHGHELITDVRNGHIKRINDEDIQSLIIEILGTNVSTTYISCPLDPKKTLGIKLPYLVMIVKNMKKYFTFEVQILDDKGVKRRFRASNFQSNTRVKPFICTMPMRLDEGWNQIQFNLADFTKRAYGTAFVETLRIQIHANCRIRRIYFADRLYSEDELPAEFKLYLPIKSGTQGAGSSPTSDEEPAVATASQRGVLQRFYNYDRRQEAQVHEQYLRNDIGCGLESCRSCQPTEGHFLTDLTVQISSVVPIKHAVILDSSAIIRFYHLFDNLKFTNLIITQTVWEDVKKSSPTSYKSMYTLCYESPDRRTYVFMDDLHSETHLNHVTGESEEDRLTKSLVMCAKFYENHWKQFSIIPIIICGTVVSKDRLKKEFENVFTLQEYIEGMKDNADLLNKLAAYSAESEDRTRILFPEYLAHDIIQNGIRSGKFKKATFQVSRENYMEAHVHIDEGSTWFIQGRINMNRAVNGDTVAVELLPESEWTCPQKVIRLRDVEEIEMKDAVDKEDDKDEEEIEPKRLRMEEKIPSARVVGIVKRNWRQYCGMILQSAVKDSTRVLFAAAERLIPRIRIETRQTERLRGKRIIVAIDSWPRDSRYPIGHYVRSIGVAGDRETENEVLLLEHDVPHGPFSDAVYACLPEIPWCAPNENHRKDLRSLTICSVDPPGCTDIDDAFHSLFPVGVHIADVSHFVRPGTAIDAEAAHRGTTVYLCDKRIDMLPELLSSDLCSLRKNVDRLAFSVIWVLTSDADIIDIKFYKSLIRSSAALTYEEAQNKIDDLSLSDSVTMGLRTLLALSKKLKAKRHANGALALASSEIRFNIDSETKDPINVEEKKVLATNSMVEEFMLLANISVAERITVDFPDCALLRRHPIPPEENYKPVIDMAKAKGFKMNVESGKALSESLDKAMDPSNTMLNTLFRMLTTRCMTQAVYFCSGSLPIEQYVHFGLAAPIYTHFTSPIRRYADIMVHRLLSASICADSTFPEMLKGDLVTKIANNLNYRHKQAQYAGRASVLLNTLFYFKGRTELHDGFVMGIRKNGIQVFVPAYGFESIVVFPSGSNYQVTDDSLVAEGVEIRNFQRVTVKLSLDKTDVQHTRLDMKLISPKIPGFSVDYILSAPEE</sequence>
<dbReference type="InterPro" id="IPR001900">
    <property type="entry name" value="RNase_II/R"/>
</dbReference>
<dbReference type="SMART" id="SM00955">
    <property type="entry name" value="RNB"/>
    <property type="match status" value="1"/>
</dbReference>
<accession>A0A498S8K8</accession>
<dbReference type="GO" id="GO:0000177">
    <property type="term" value="C:cytoplasmic exosome (RNase complex)"/>
    <property type="evidence" value="ECO:0007669"/>
    <property type="project" value="TreeGrafter"/>
</dbReference>
<dbReference type="Pfam" id="PF05018">
    <property type="entry name" value="CFA20_dom"/>
    <property type="match status" value="1"/>
</dbReference>
<keyword evidence="8" id="KW-0694">RNA-binding</keyword>
<dbReference type="CDD" id="cd09862">
    <property type="entry name" value="PIN_Rrp44-like"/>
    <property type="match status" value="1"/>
</dbReference>
<dbReference type="GO" id="GO:0004519">
    <property type="term" value="F:endonuclease activity"/>
    <property type="evidence" value="ECO:0007669"/>
    <property type="project" value="TreeGrafter"/>
</dbReference>
<name>A0A498S8K8_ACAVI</name>
<dbReference type="GO" id="GO:0071031">
    <property type="term" value="P:nuclear mRNA surveillance of mRNA 3'-end processing"/>
    <property type="evidence" value="ECO:0007669"/>
    <property type="project" value="TreeGrafter"/>
</dbReference>
<dbReference type="AlphaFoldDB" id="A0A498S8K8"/>
<dbReference type="PROSITE" id="PS01175">
    <property type="entry name" value="RIBONUCLEASE_II"/>
    <property type="match status" value="1"/>
</dbReference>
<keyword evidence="3" id="KW-0698">rRNA processing</keyword>
<evidence type="ECO:0000313" key="15">
    <source>
        <dbReference type="Proteomes" id="UP000276991"/>
    </source>
</evidence>
<evidence type="ECO:0000256" key="8">
    <source>
        <dbReference type="ARBA" id="ARBA00022884"/>
    </source>
</evidence>
<evidence type="ECO:0000256" key="7">
    <source>
        <dbReference type="ARBA" id="ARBA00022839"/>
    </source>
</evidence>
<dbReference type="GO" id="GO:0000176">
    <property type="term" value="C:nuclear exosome (RNase complex)"/>
    <property type="evidence" value="ECO:0007669"/>
    <property type="project" value="UniProtKB-ARBA"/>
</dbReference>
<keyword evidence="5" id="KW-0378">Hydrolase</keyword>
<dbReference type="InterPro" id="IPR012340">
    <property type="entry name" value="NA-bd_OB-fold"/>
</dbReference>
<dbReference type="PANTHER" id="PTHR23355">
    <property type="entry name" value="RIBONUCLEASE"/>
    <property type="match status" value="1"/>
</dbReference>
<evidence type="ECO:0000256" key="10">
    <source>
        <dbReference type="ARBA" id="ARBA00077221"/>
    </source>
</evidence>
<feature type="domain" description="RNB" evidence="13">
    <location>
        <begin position="683"/>
        <end position="1009"/>
    </location>
</feature>
<gene>
    <name evidence="14" type="ORF">NAV_LOCUS347</name>
</gene>
<evidence type="ECO:0000256" key="5">
    <source>
        <dbReference type="ARBA" id="ARBA00022801"/>
    </source>
</evidence>
<evidence type="ECO:0000256" key="9">
    <source>
        <dbReference type="ARBA" id="ARBA00023242"/>
    </source>
</evidence>
<dbReference type="GO" id="GO:0003723">
    <property type="term" value="F:RNA binding"/>
    <property type="evidence" value="ECO:0007669"/>
    <property type="project" value="UniProtKB-KW"/>
</dbReference>
<evidence type="ECO:0000313" key="14">
    <source>
        <dbReference type="EMBL" id="VBB25517.1"/>
    </source>
</evidence>
<dbReference type="OrthoDB" id="372421at2759"/>